<feature type="compositionally biased region" description="Basic and acidic residues" evidence="1">
    <location>
        <begin position="158"/>
        <end position="184"/>
    </location>
</feature>
<accession>A0ABR3XGD0</accession>
<sequence length="621" mass="69335">MFRFPKLNRFVSAFWSPRRRRIESLQSSENPEKDDSRLDSSGNPKEAYIKKEQEEGQEWRDRNIVTAPVETTGLESKATNDGSASQLFTPATSSQKEDIGNIQDVAPVDEHPVAEDNGNAKSQLLSASQMSGPENNGSHSLPTPVTKEDTNTGYVPVKTEKMSDDGHTVLEGYHEGSLRDEESPSSRTSRRKRKRGTGSDSTSSNCHPLRPNDRNGDRMAFQDVSDCRHETLRRRVTGRQPGLVPGTWLETDENWSEGELTNGYVRHNTPISVSEDGMSIVSSKASRRSKNAKPHSNDEAYRPSPATSNKSFRKSIVKIEIEDTDDSGDEDLWSEKNAVYDNDKSEISFDFSVERARRWAQAVELPPGQWAEAEKDLFFRLSMRGFEPIIPDSWHLDFPTLPGSLFAVEGGPEPLIQVFSGTEFHAIKYLADLLSLGCRVRDRMSVGLRPELIVKRTIQKYINWAERDGQLNHCNSGIPIYHIYCMKKGESTRAAIQKLEKGLISTGVEYQAALQTESFAHSDAIDYYPVITGFLVCGPIVAVMTLNSASEAFSDASSDTLCKLISQFDFCDDGQDVWNALAIALTVIRIRKTMLELAEKGRGGWLLPPVNCIQSIEDEDL</sequence>
<feature type="region of interest" description="Disordered" evidence="1">
    <location>
        <begin position="275"/>
        <end position="309"/>
    </location>
</feature>
<evidence type="ECO:0008006" key="4">
    <source>
        <dbReference type="Google" id="ProtNLM"/>
    </source>
</evidence>
<gene>
    <name evidence="2" type="ORF">Plec18167_005945</name>
</gene>
<proteinExistence type="predicted"/>
<evidence type="ECO:0000313" key="3">
    <source>
        <dbReference type="Proteomes" id="UP001583193"/>
    </source>
</evidence>
<dbReference type="EMBL" id="JAVDPF010000019">
    <property type="protein sequence ID" value="KAL1874709.1"/>
    <property type="molecule type" value="Genomic_DNA"/>
</dbReference>
<protein>
    <recommendedName>
        <fullName evidence="4">Restriction of telomere capping protein 4</fullName>
    </recommendedName>
</protein>
<comment type="caution">
    <text evidence="2">The sequence shown here is derived from an EMBL/GenBank/DDBJ whole genome shotgun (WGS) entry which is preliminary data.</text>
</comment>
<evidence type="ECO:0000256" key="1">
    <source>
        <dbReference type="SAM" id="MobiDB-lite"/>
    </source>
</evidence>
<evidence type="ECO:0000313" key="2">
    <source>
        <dbReference type="EMBL" id="KAL1874709.1"/>
    </source>
</evidence>
<name>A0ABR3XGD0_9EURO</name>
<feature type="region of interest" description="Disordered" evidence="1">
    <location>
        <begin position="21"/>
        <end position="219"/>
    </location>
</feature>
<feature type="compositionally biased region" description="Polar residues" evidence="1">
    <location>
        <begin position="119"/>
        <end position="143"/>
    </location>
</feature>
<feature type="compositionally biased region" description="Polar residues" evidence="1">
    <location>
        <begin position="73"/>
        <end position="94"/>
    </location>
</feature>
<keyword evidence="3" id="KW-1185">Reference proteome</keyword>
<reference evidence="2 3" key="1">
    <citation type="journal article" date="2024" name="IMA Fungus">
        <title>IMA Genome - F19 : A genome assembly and annotation guide to empower mycologists, including annotated draft genome sequences of Ceratocystis pirilliformis, Diaporthe australafricana, Fusarium ophioides, Paecilomyces lecythidis, and Sporothrix stenoceras.</title>
        <authorList>
            <person name="Aylward J."/>
            <person name="Wilson A.M."/>
            <person name="Visagie C.M."/>
            <person name="Spraker J."/>
            <person name="Barnes I."/>
            <person name="Buitendag C."/>
            <person name="Ceriani C."/>
            <person name="Del Mar Angel L."/>
            <person name="du Plessis D."/>
            <person name="Fuchs T."/>
            <person name="Gasser K."/>
            <person name="Kramer D."/>
            <person name="Li W."/>
            <person name="Munsamy K."/>
            <person name="Piso A."/>
            <person name="Price J.L."/>
            <person name="Sonnekus B."/>
            <person name="Thomas C."/>
            <person name="van der Nest A."/>
            <person name="van Dijk A."/>
            <person name="van Heerden A."/>
            <person name="van Vuuren N."/>
            <person name="Yilmaz N."/>
            <person name="Duong T.A."/>
            <person name="van der Merwe N.A."/>
            <person name="Wingfield M.J."/>
            <person name="Wingfield B.D."/>
        </authorList>
    </citation>
    <scope>NUCLEOTIDE SEQUENCE [LARGE SCALE GENOMIC DNA]</scope>
    <source>
        <strain evidence="2 3">CMW 18167</strain>
    </source>
</reference>
<organism evidence="2 3">
    <name type="scientific">Paecilomyces lecythidis</name>
    <dbReference type="NCBI Taxonomy" id="3004212"/>
    <lineage>
        <taxon>Eukaryota</taxon>
        <taxon>Fungi</taxon>
        <taxon>Dikarya</taxon>
        <taxon>Ascomycota</taxon>
        <taxon>Pezizomycotina</taxon>
        <taxon>Eurotiomycetes</taxon>
        <taxon>Eurotiomycetidae</taxon>
        <taxon>Eurotiales</taxon>
        <taxon>Thermoascaceae</taxon>
        <taxon>Paecilomyces</taxon>
    </lineage>
</organism>
<dbReference type="Proteomes" id="UP001583193">
    <property type="component" value="Unassembled WGS sequence"/>
</dbReference>
<feature type="compositionally biased region" description="Basic and acidic residues" evidence="1">
    <location>
        <begin position="47"/>
        <end position="63"/>
    </location>
</feature>